<evidence type="ECO:0000259" key="8">
    <source>
        <dbReference type="PROSITE" id="PS50850"/>
    </source>
</evidence>
<comment type="similarity">
    <text evidence="2">Belongs to the major facilitator superfamily. TCR/Tet family.</text>
</comment>
<evidence type="ECO:0000256" key="5">
    <source>
        <dbReference type="ARBA" id="ARBA00023136"/>
    </source>
</evidence>
<dbReference type="AlphaFoldDB" id="A0A2T2NIR5"/>
<name>A0A2T2NIR5_CORCC</name>
<feature type="transmembrane region" description="Helical" evidence="7">
    <location>
        <begin position="269"/>
        <end position="287"/>
    </location>
</feature>
<reference evidence="9 10" key="1">
    <citation type="journal article" date="2018" name="Front. Microbiol.">
        <title>Genome-Wide Analysis of Corynespora cassiicola Leaf Fall Disease Putative Effectors.</title>
        <authorList>
            <person name="Lopez D."/>
            <person name="Ribeiro S."/>
            <person name="Label P."/>
            <person name="Fumanal B."/>
            <person name="Venisse J.S."/>
            <person name="Kohler A."/>
            <person name="de Oliveira R.R."/>
            <person name="Labutti K."/>
            <person name="Lipzen A."/>
            <person name="Lail K."/>
            <person name="Bauer D."/>
            <person name="Ohm R.A."/>
            <person name="Barry K.W."/>
            <person name="Spatafora J."/>
            <person name="Grigoriev I.V."/>
            <person name="Martin F.M."/>
            <person name="Pujade-Renaud V."/>
        </authorList>
    </citation>
    <scope>NUCLEOTIDE SEQUENCE [LARGE SCALE GENOMIC DNA]</scope>
    <source>
        <strain evidence="9 10">Philippines</strain>
    </source>
</reference>
<feature type="transmembrane region" description="Helical" evidence="7">
    <location>
        <begin position="234"/>
        <end position="257"/>
    </location>
</feature>
<feature type="transmembrane region" description="Helical" evidence="7">
    <location>
        <begin position="146"/>
        <end position="166"/>
    </location>
</feature>
<feature type="transmembrane region" description="Helical" evidence="7">
    <location>
        <begin position="45"/>
        <end position="73"/>
    </location>
</feature>
<dbReference type="OrthoDB" id="10021397at2759"/>
<evidence type="ECO:0000313" key="10">
    <source>
        <dbReference type="Proteomes" id="UP000240883"/>
    </source>
</evidence>
<accession>A0A2T2NIR5</accession>
<evidence type="ECO:0000256" key="6">
    <source>
        <dbReference type="SAM" id="MobiDB-lite"/>
    </source>
</evidence>
<dbReference type="GO" id="GO:0005886">
    <property type="term" value="C:plasma membrane"/>
    <property type="evidence" value="ECO:0007669"/>
    <property type="project" value="TreeGrafter"/>
</dbReference>
<feature type="transmembrane region" description="Helical" evidence="7">
    <location>
        <begin position="348"/>
        <end position="367"/>
    </location>
</feature>
<organism evidence="9 10">
    <name type="scientific">Corynespora cassiicola Philippines</name>
    <dbReference type="NCBI Taxonomy" id="1448308"/>
    <lineage>
        <taxon>Eukaryota</taxon>
        <taxon>Fungi</taxon>
        <taxon>Dikarya</taxon>
        <taxon>Ascomycota</taxon>
        <taxon>Pezizomycotina</taxon>
        <taxon>Dothideomycetes</taxon>
        <taxon>Pleosporomycetidae</taxon>
        <taxon>Pleosporales</taxon>
        <taxon>Corynesporascaceae</taxon>
        <taxon>Corynespora</taxon>
    </lineage>
</organism>
<evidence type="ECO:0000256" key="2">
    <source>
        <dbReference type="ARBA" id="ARBA00007520"/>
    </source>
</evidence>
<dbReference type="PRINTS" id="PR01036">
    <property type="entry name" value="TCRTETB"/>
</dbReference>
<evidence type="ECO:0000256" key="3">
    <source>
        <dbReference type="ARBA" id="ARBA00022692"/>
    </source>
</evidence>
<evidence type="ECO:0000256" key="7">
    <source>
        <dbReference type="SAM" id="Phobius"/>
    </source>
</evidence>
<feature type="transmembrane region" description="Helical" evidence="7">
    <location>
        <begin position="374"/>
        <end position="391"/>
    </location>
</feature>
<evidence type="ECO:0000256" key="4">
    <source>
        <dbReference type="ARBA" id="ARBA00022989"/>
    </source>
</evidence>
<dbReference type="EMBL" id="KZ678137">
    <property type="protein sequence ID" value="PSN65249.1"/>
    <property type="molecule type" value="Genomic_DNA"/>
</dbReference>
<dbReference type="PANTHER" id="PTHR23501:SF102">
    <property type="entry name" value="DRUG TRANSPORTER, PUTATIVE (AFU_ORTHOLOGUE AFUA_3G08530)-RELATED"/>
    <property type="match status" value="1"/>
</dbReference>
<keyword evidence="5 7" id="KW-0472">Membrane</keyword>
<dbReference type="Gene3D" id="1.20.1250.20">
    <property type="entry name" value="MFS general substrate transporter like domains"/>
    <property type="match status" value="1"/>
</dbReference>
<feature type="transmembrane region" description="Helical" evidence="7">
    <location>
        <begin position="178"/>
        <end position="196"/>
    </location>
</feature>
<protein>
    <submittedName>
        <fullName evidence="9">MFS general substrate transporter</fullName>
    </submittedName>
</protein>
<gene>
    <name evidence="9" type="ORF">BS50DRAFT_555724</name>
</gene>
<dbReference type="InterPro" id="IPR020846">
    <property type="entry name" value="MFS_dom"/>
</dbReference>
<feature type="transmembrane region" description="Helical" evidence="7">
    <location>
        <begin position="403"/>
        <end position="423"/>
    </location>
</feature>
<dbReference type="InterPro" id="IPR036259">
    <property type="entry name" value="MFS_trans_sf"/>
</dbReference>
<proteinExistence type="inferred from homology"/>
<feature type="transmembrane region" description="Helical" evidence="7">
    <location>
        <begin position="202"/>
        <end position="222"/>
    </location>
</feature>
<feature type="region of interest" description="Disordered" evidence="6">
    <location>
        <begin position="541"/>
        <end position="566"/>
    </location>
</feature>
<evidence type="ECO:0000256" key="1">
    <source>
        <dbReference type="ARBA" id="ARBA00004141"/>
    </source>
</evidence>
<dbReference type="Pfam" id="PF07690">
    <property type="entry name" value="MFS_1"/>
    <property type="match status" value="1"/>
</dbReference>
<feature type="domain" description="Major facilitator superfamily (MFS) profile" evidence="8">
    <location>
        <begin position="48"/>
        <end position="539"/>
    </location>
</feature>
<sequence length="566" mass="60798">MTPKAQAVNITPAAIDQEKGISNENESKEGSDDTVNKYAPRDLRFYIAFISICTCTFISTVDTVIVATALPAITRALDATSNEAYWCGTGFLFAQTVSQPIYGAFQEIVGHKKTMLIALGLFWTMSILCATAQNITWLVASRVVQGLGGGGINAMVNVLVSDVVPLHERGTFVGLNNLAGAVGLVSGVVLGAAFAEKSTWRLIFYINIPICLIAGSLLFFCLRLPDPRRSFRSSVGQLDFVGVGLLTGSLTSLLYGITGGGVLYPWSHARIISSLIIGTIGVCITVFHQHKLVSNPIIPTTIFSTRTASSGYFSAWVHGVVLWGLAYYLILYFLIARGHSLLRSATEILPGIATIPFCAAIFGIVMAVTKRFKWLNVAAWVSLSVGVGMLSTVDTKSALWEAYGYQLILAFGGGILFPGRILAVQVEQKAENVPIATTMVSFFTSLGEAFGVGIGGSIFQNRWGALVGDFVGAGVLNSDTAIEAHAAEGAEAAINDMSSELQDLYRGIMARSLRMVWIVFAAFAGVAFFVSLAQKDLRLQEKNSDEEEENSNENTNESANMELDEL</sequence>
<keyword evidence="3 7" id="KW-0812">Transmembrane</keyword>
<evidence type="ECO:0000313" key="9">
    <source>
        <dbReference type="EMBL" id="PSN65249.1"/>
    </source>
</evidence>
<feature type="transmembrane region" description="Helical" evidence="7">
    <location>
        <begin position="315"/>
        <end position="336"/>
    </location>
</feature>
<feature type="transmembrane region" description="Helical" evidence="7">
    <location>
        <begin position="515"/>
        <end position="533"/>
    </location>
</feature>
<comment type="subcellular location">
    <subcellularLocation>
        <location evidence="1">Membrane</location>
        <topology evidence="1">Multi-pass membrane protein</topology>
    </subcellularLocation>
</comment>
<dbReference type="PANTHER" id="PTHR23501">
    <property type="entry name" value="MAJOR FACILITATOR SUPERFAMILY"/>
    <property type="match status" value="1"/>
</dbReference>
<dbReference type="InterPro" id="IPR011701">
    <property type="entry name" value="MFS"/>
</dbReference>
<dbReference type="GO" id="GO:0022857">
    <property type="term" value="F:transmembrane transporter activity"/>
    <property type="evidence" value="ECO:0007669"/>
    <property type="project" value="InterPro"/>
</dbReference>
<feature type="transmembrane region" description="Helical" evidence="7">
    <location>
        <begin position="435"/>
        <end position="459"/>
    </location>
</feature>
<feature type="transmembrane region" description="Helical" evidence="7">
    <location>
        <begin position="85"/>
        <end position="105"/>
    </location>
</feature>
<feature type="transmembrane region" description="Helical" evidence="7">
    <location>
        <begin position="117"/>
        <end position="140"/>
    </location>
</feature>
<dbReference type="SUPFAM" id="SSF103473">
    <property type="entry name" value="MFS general substrate transporter"/>
    <property type="match status" value="1"/>
</dbReference>
<keyword evidence="4 7" id="KW-1133">Transmembrane helix</keyword>
<dbReference type="PROSITE" id="PS50850">
    <property type="entry name" value="MFS"/>
    <property type="match status" value="1"/>
</dbReference>
<keyword evidence="10" id="KW-1185">Reference proteome</keyword>
<dbReference type="Proteomes" id="UP000240883">
    <property type="component" value="Unassembled WGS sequence"/>
</dbReference>
<feature type="compositionally biased region" description="Low complexity" evidence="6">
    <location>
        <begin position="552"/>
        <end position="566"/>
    </location>
</feature>